<name>A0A8J2M6U8_9HEXA</name>
<protein>
    <submittedName>
        <fullName evidence="1">Uncharacterized protein</fullName>
    </submittedName>
</protein>
<dbReference type="Proteomes" id="UP000708208">
    <property type="component" value="Unassembled WGS sequence"/>
</dbReference>
<feature type="non-terminal residue" evidence="1">
    <location>
        <position position="1"/>
    </location>
</feature>
<organism evidence="1 2">
    <name type="scientific">Allacma fusca</name>
    <dbReference type="NCBI Taxonomy" id="39272"/>
    <lineage>
        <taxon>Eukaryota</taxon>
        <taxon>Metazoa</taxon>
        <taxon>Ecdysozoa</taxon>
        <taxon>Arthropoda</taxon>
        <taxon>Hexapoda</taxon>
        <taxon>Collembola</taxon>
        <taxon>Symphypleona</taxon>
        <taxon>Sminthuridae</taxon>
        <taxon>Allacma</taxon>
    </lineage>
</organism>
<evidence type="ECO:0000313" key="2">
    <source>
        <dbReference type="Proteomes" id="UP000708208"/>
    </source>
</evidence>
<proteinExistence type="predicted"/>
<dbReference type="AlphaFoldDB" id="A0A8J2M6U8"/>
<gene>
    <name evidence="1" type="ORF">AFUS01_LOCUS42780</name>
</gene>
<comment type="caution">
    <text evidence="1">The sequence shown here is derived from an EMBL/GenBank/DDBJ whole genome shotgun (WGS) entry which is preliminary data.</text>
</comment>
<evidence type="ECO:0000313" key="1">
    <source>
        <dbReference type="EMBL" id="CAG7833135.1"/>
    </source>
</evidence>
<keyword evidence="2" id="KW-1185">Reference proteome</keyword>
<accession>A0A8J2M6U8</accession>
<dbReference type="EMBL" id="CAJVCH010568674">
    <property type="protein sequence ID" value="CAG7833135.1"/>
    <property type="molecule type" value="Genomic_DNA"/>
</dbReference>
<sequence length="32" mass="3593">MSEGCDFSGGCRACILDDKLYVQTEDNRFCCL</sequence>
<reference evidence="1" key="1">
    <citation type="submission" date="2021-06" db="EMBL/GenBank/DDBJ databases">
        <authorList>
            <person name="Hodson N. C."/>
            <person name="Mongue J. A."/>
            <person name="Jaron S. K."/>
        </authorList>
    </citation>
    <scope>NUCLEOTIDE SEQUENCE</scope>
</reference>